<reference evidence="1" key="1">
    <citation type="submission" date="2018-06" db="EMBL/GenBank/DDBJ databases">
        <authorList>
            <person name="Zhirakovskaya E."/>
        </authorList>
    </citation>
    <scope>NUCLEOTIDE SEQUENCE</scope>
</reference>
<name>A0A3B0ZQY5_9ZZZZ</name>
<sequence>MSINQQSGITAQWHKLIADAQSASGIQLDTPLESYLVHTLIHYTQRPEIAARIFALDYMLAQHKQGQVRNAQLRELADQCLLYAGLFPQYAKQRHVRVSYYVDIGRSAYLDLANGEHSWADVFAQISDKFVTLMDTLLAIHGLNESPNSDYSLEPLIALQIWQDTQSQQALKILQQQSHSNNIVDFISAQRNKNTKH</sequence>
<accession>A0A3B0ZQY5</accession>
<dbReference type="AlphaFoldDB" id="A0A3B0ZQY5"/>
<proteinExistence type="predicted"/>
<gene>
    <name evidence="1" type="ORF">MNBD_GAMMA23-2169</name>
</gene>
<evidence type="ECO:0000313" key="1">
    <source>
        <dbReference type="EMBL" id="VAW94101.1"/>
    </source>
</evidence>
<organism evidence="1">
    <name type="scientific">hydrothermal vent metagenome</name>
    <dbReference type="NCBI Taxonomy" id="652676"/>
    <lineage>
        <taxon>unclassified sequences</taxon>
        <taxon>metagenomes</taxon>
        <taxon>ecological metagenomes</taxon>
    </lineage>
</organism>
<dbReference type="EMBL" id="UOFT01000036">
    <property type="protein sequence ID" value="VAW94101.1"/>
    <property type="molecule type" value="Genomic_DNA"/>
</dbReference>
<protein>
    <submittedName>
        <fullName evidence="1">Uncharacterized protein</fullName>
    </submittedName>
</protein>